<dbReference type="GO" id="GO:0006139">
    <property type="term" value="P:nucleobase-containing compound metabolic process"/>
    <property type="evidence" value="ECO:0007669"/>
    <property type="project" value="InterPro"/>
</dbReference>
<feature type="compositionally biased region" description="Low complexity" evidence="1">
    <location>
        <begin position="594"/>
        <end position="610"/>
    </location>
</feature>
<dbReference type="SUPFAM" id="SSF53098">
    <property type="entry name" value="Ribonuclease H-like"/>
    <property type="match status" value="1"/>
</dbReference>
<dbReference type="AlphaFoldDB" id="A0AAW1R4Y1"/>
<evidence type="ECO:0000313" key="3">
    <source>
        <dbReference type="EMBL" id="KAK9829035.1"/>
    </source>
</evidence>
<dbReference type="GO" id="GO:0008408">
    <property type="term" value="F:3'-5' exonuclease activity"/>
    <property type="evidence" value="ECO:0007669"/>
    <property type="project" value="InterPro"/>
</dbReference>
<feature type="region of interest" description="Disordered" evidence="1">
    <location>
        <begin position="550"/>
        <end position="610"/>
    </location>
</feature>
<dbReference type="Pfam" id="PF01612">
    <property type="entry name" value="DNA_pol_A_exo1"/>
    <property type="match status" value="1"/>
</dbReference>
<gene>
    <name evidence="3" type="ORF">WJX72_003549</name>
</gene>
<name>A0AAW1R4Y1_9CHLO</name>
<evidence type="ECO:0000313" key="4">
    <source>
        <dbReference type="Proteomes" id="UP001489004"/>
    </source>
</evidence>
<dbReference type="GO" id="GO:0003676">
    <property type="term" value="F:nucleic acid binding"/>
    <property type="evidence" value="ECO:0007669"/>
    <property type="project" value="InterPro"/>
</dbReference>
<sequence length="610" mass="65913">MPEGDASRSVDWYQLRLYVEAGDVEAFTAVVKAHLLHRSTHFKILQRGLQTYCFTQVDSSKALAFACACIMRLLRQSQAQAAGTEGSALALCHLLLELVPCIVKQDAGVLPRVRPAAVDVLKSCWTPGLARLSVKVVQSFGIQAADVGNDKLLLAQIRQLLDDPNTYTPAVGLLMHFQELAAHVDCAAILGKLVAEAQTPLAEKWAAQLPRPLQVAFIEHCLAFDRLKEASKAVRHLGLQQEFPDVEQMYRQRSLARLVDKGLWSVAATFVGEDEAYQEQLVKSMLLAGEVALAEEYRQQFDLDPDVIRIDAAQLAAQDDLLAQTYLQLPLPPGAVHFVDDEAGIARAADALREVDAVGLDVEWQPNHVAGQTSSPASLLQVASRTHVFVIDLIRLHNSPALDACLAGLLQSEGVLKLGCALAGDLKKVAASYPHLGAFQSATRMLDLTGPWRLYMAATDRQTMVSRRSTVSIGLSAMAQSVLGKPLNKSMQVSDWEKRPLTAKQLAYAALDAHVLVQLYDAMTSGSAGLTRQQLLGSVFDFKALREPAGTAHKRARDSDAEEAQPDSLAASDETTTALDSARLPSPGPARTVAEASQSAASPAAQTIDQ</sequence>
<evidence type="ECO:0000256" key="1">
    <source>
        <dbReference type="SAM" id="MobiDB-lite"/>
    </source>
</evidence>
<dbReference type="PANTHER" id="PTHR47765:SF2">
    <property type="entry name" value="EXONUCLEASE MUT-7 HOMOLOG"/>
    <property type="match status" value="1"/>
</dbReference>
<feature type="domain" description="3'-5' exonuclease" evidence="2">
    <location>
        <begin position="336"/>
        <end position="528"/>
    </location>
</feature>
<protein>
    <recommendedName>
        <fullName evidence="2">3'-5' exonuclease domain-containing protein</fullName>
    </recommendedName>
</protein>
<dbReference type="InterPro" id="IPR052408">
    <property type="entry name" value="Exonuclease_MUT-7-like"/>
</dbReference>
<dbReference type="InterPro" id="IPR012337">
    <property type="entry name" value="RNaseH-like_sf"/>
</dbReference>
<accession>A0AAW1R4Y1</accession>
<dbReference type="EMBL" id="JALJOR010000001">
    <property type="protein sequence ID" value="KAK9829035.1"/>
    <property type="molecule type" value="Genomic_DNA"/>
</dbReference>
<evidence type="ECO:0000259" key="2">
    <source>
        <dbReference type="SMART" id="SM00474"/>
    </source>
</evidence>
<dbReference type="InterPro" id="IPR036397">
    <property type="entry name" value="RNaseH_sf"/>
</dbReference>
<comment type="caution">
    <text evidence="3">The sequence shown here is derived from an EMBL/GenBank/DDBJ whole genome shotgun (WGS) entry which is preliminary data.</text>
</comment>
<reference evidence="3 4" key="1">
    <citation type="journal article" date="2024" name="Nat. Commun.">
        <title>Phylogenomics reveals the evolutionary origins of lichenization in chlorophyte algae.</title>
        <authorList>
            <person name="Puginier C."/>
            <person name="Libourel C."/>
            <person name="Otte J."/>
            <person name="Skaloud P."/>
            <person name="Haon M."/>
            <person name="Grisel S."/>
            <person name="Petersen M."/>
            <person name="Berrin J.G."/>
            <person name="Delaux P.M."/>
            <person name="Dal Grande F."/>
            <person name="Keller J."/>
        </authorList>
    </citation>
    <scope>NUCLEOTIDE SEQUENCE [LARGE SCALE GENOMIC DNA]</scope>
    <source>
        <strain evidence="3 4">SAG 2043</strain>
    </source>
</reference>
<dbReference type="InterPro" id="IPR002562">
    <property type="entry name" value="3'-5'_exonuclease_dom"/>
</dbReference>
<proteinExistence type="predicted"/>
<dbReference type="PANTHER" id="PTHR47765">
    <property type="entry name" value="3'-5' EXONUCLEASE DOMAIN-CONTAINING PROTEIN"/>
    <property type="match status" value="1"/>
</dbReference>
<dbReference type="SMART" id="SM00474">
    <property type="entry name" value="35EXOc"/>
    <property type="match status" value="1"/>
</dbReference>
<dbReference type="Proteomes" id="UP001489004">
    <property type="component" value="Unassembled WGS sequence"/>
</dbReference>
<organism evidence="3 4">
    <name type="scientific">[Myrmecia] bisecta</name>
    <dbReference type="NCBI Taxonomy" id="41462"/>
    <lineage>
        <taxon>Eukaryota</taxon>
        <taxon>Viridiplantae</taxon>
        <taxon>Chlorophyta</taxon>
        <taxon>core chlorophytes</taxon>
        <taxon>Trebouxiophyceae</taxon>
        <taxon>Trebouxiales</taxon>
        <taxon>Trebouxiaceae</taxon>
        <taxon>Myrmecia</taxon>
    </lineage>
</organism>
<keyword evidence="4" id="KW-1185">Reference proteome</keyword>
<dbReference type="Gene3D" id="3.30.420.10">
    <property type="entry name" value="Ribonuclease H-like superfamily/Ribonuclease H"/>
    <property type="match status" value="1"/>
</dbReference>